<gene>
    <name evidence="2" type="ORF">ATANTOWER_022270</name>
</gene>
<keyword evidence="3" id="KW-1185">Reference proteome</keyword>
<evidence type="ECO:0000256" key="1">
    <source>
        <dbReference type="SAM" id="SignalP"/>
    </source>
</evidence>
<dbReference type="Proteomes" id="UP001345963">
    <property type="component" value="Unassembled WGS sequence"/>
</dbReference>
<dbReference type="EMBL" id="JAHUTI010010320">
    <property type="protein sequence ID" value="MED6235289.1"/>
    <property type="molecule type" value="Genomic_DNA"/>
</dbReference>
<proteinExistence type="predicted"/>
<evidence type="ECO:0000313" key="3">
    <source>
        <dbReference type="Proteomes" id="UP001345963"/>
    </source>
</evidence>
<name>A0ABU7ABW0_9TELE</name>
<evidence type="ECO:0000313" key="2">
    <source>
        <dbReference type="EMBL" id="MED6235289.1"/>
    </source>
</evidence>
<protein>
    <submittedName>
        <fullName evidence="2">Uncharacterized protein</fullName>
    </submittedName>
</protein>
<organism evidence="2 3">
    <name type="scientific">Ataeniobius toweri</name>
    <dbReference type="NCBI Taxonomy" id="208326"/>
    <lineage>
        <taxon>Eukaryota</taxon>
        <taxon>Metazoa</taxon>
        <taxon>Chordata</taxon>
        <taxon>Craniata</taxon>
        <taxon>Vertebrata</taxon>
        <taxon>Euteleostomi</taxon>
        <taxon>Actinopterygii</taxon>
        <taxon>Neopterygii</taxon>
        <taxon>Teleostei</taxon>
        <taxon>Neoteleostei</taxon>
        <taxon>Acanthomorphata</taxon>
        <taxon>Ovalentaria</taxon>
        <taxon>Atherinomorphae</taxon>
        <taxon>Cyprinodontiformes</taxon>
        <taxon>Goodeidae</taxon>
        <taxon>Ataeniobius</taxon>
    </lineage>
</organism>
<keyword evidence="1" id="KW-0732">Signal</keyword>
<accession>A0ABU7ABW0</accession>
<reference evidence="2 3" key="1">
    <citation type="submission" date="2021-07" db="EMBL/GenBank/DDBJ databases">
        <authorList>
            <person name="Palmer J.M."/>
        </authorList>
    </citation>
    <scope>NUCLEOTIDE SEQUENCE [LARGE SCALE GENOMIC DNA]</scope>
    <source>
        <strain evidence="2 3">AT_MEX2019</strain>
        <tissue evidence="2">Muscle</tissue>
    </source>
</reference>
<feature type="signal peptide" evidence="1">
    <location>
        <begin position="1"/>
        <end position="19"/>
    </location>
</feature>
<sequence length="106" mass="11352">MSTVLDVVCSVALMDGGWGAVVAHCVVEGGVWQGCLERYCMWSLRCVVVSSLAFQGWSSSVRAWPCGEGIHGIWVWGHVFDICVLVKGGPVRKFMLGFIGVGDSCG</sequence>
<comment type="caution">
    <text evidence="2">The sequence shown here is derived from an EMBL/GenBank/DDBJ whole genome shotgun (WGS) entry which is preliminary data.</text>
</comment>
<feature type="chain" id="PRO_5046787267" evidence="1">
    <location>
        <begin position="20"/>
        <end position="106"/>
    </location>
</feature>